<dbReference type="Proteomes" id="UP000576209">
    <property type="component" value="Unassembled WGS sequence"/>
</dbReference>
<organism evidence="13 14">
    <name type="scientific">Neolewinella aquimaris</name>
    <dbReference type="NCBI Taxonomy" id="1835722"/>
    <lineage>
        <taxon>Bacteria</taxon>
        <taxon>Pseudomonadati</taxon>
        <taxon>Bacteroidota</taxon>
        <taxon>Saprospiria</taxon>
        <taxon>Saprospirales</taxon>
        <taxon>Lewinellaceae</taxon>
        <taxon>Neolewinella</taxon>
    </lineage>
</organism>
<sequence>MLNNLKLISAGAGSGKTYRLTQEMADLLTSGAIRPSGIIATTFTKRAAAELKERVRVKLLREGMTREANELTNALIGTVHGLGVKLLRRFAYEAGVSPKVDIIADGDDQRLFNLSMAAVISLEQIRHIELLCDKLSLSRNGEKYNWRKDVLGLVEIIRGNNFSPEDIERSKRNSWEKLAEFLPDRHPTLTLAQYNTRIQRVLKETYEAIFANEADGTKKSESAAVSLRTALQTLKHRDYLPWLDYAKMGRYEREVGAKSRSLVAELVEIGAQHAALGAFQDDLKDYQDLLFDCARASIEEYDRYKKNRGRIDYTDMEVLVLQLLDHPSVRAALSRELDLLMVDEFQDTSPIQLAIFLRLSQLAKRSIWVGDPKQSIYGFRGAEPRLMAAVMNANGPIDPANIQTQSWRSREDIVYSCNSLFVNAFPEFKPEEVALEPVRKREGSKFAPPESCGLRGRAGLVHWHFEVEGKGRHSIAFMQATLAKAIRELLANPPLILPKGSAEERPLRAGDIAILCRSNYGCVAVAEALSGQGIPAAIARTGLLETAEATLLLACLKYMLNGGDSLSVAEIMLFGCRHSLTDIIDHRLAHLESEQHESTWGSELELLERLEDLRAITAEYSTSEILNIVLERIDLRRIAVAWGDGEQRLSNIDELRRLAVAYEDNCHRQHRAASLGGYLLYLNQLLREREDKQGAGERPEAVNVMTYHRSKGLEWPAVICFNLDQSLRAGVWGRAVIPDDPQAAVDLSNPLADRWLRYWVNPYDRLSGGIPWVDALDESEYKDQAVTEALAEEARLLYVGFTRARDYLILPTGKPGAPWVDRVYGRGGKTTTVLEPATTETPFSWAGHDVDKTNRHYTEPTSQPRSPMVHSPIPFLVGERPGRRTYTSQLVDEEFLVMRYGSSTAGETYAYFHPAEPDPATDLRLYARCISSFIAGDPGPRSGDAVREELAYGLLANFRPGGEVAPDQLIAAANSFQQFTDGNWPDANIVRNWPLRGELGGRRYRGTIDFLGEMPGGACVLIQDVCLGPKQYQAQMGARMAELRLQSELIERIHGGKVAAAFLHLPATGCLNEVVL</sequence>
<keyword evidence="2 10" id="KW-0378">Hydrolase</keyword>
<keyword evidence="5" id="KW-0413">Isomerase</keyword>
<name>A0A840E257_9BACT</name>
<dbReference type="GO" id="GO:0003677">
    <property type="term" value="F:DNA binding"/>
    <property type="evidence" value="ECO:0007669"/>
    <property type="project" value="InterPro"/>
</dbReference>
<dbReference type="GO" id="GO:0043138">
    <property type="term" value="F:3'-5' DNA helicase activity"/>
    <property type="evidence" value="ECO:0007669"/>
    <property type="project" value="UniProtKB-EC"/>
</dbReference>
<dbReference type="InterPro" id="IPR014016">
    <property type="entry name" value="UvrD-like_ATP-bd"/>
</dbReference>
<dbReference type="PROSITE" id="PS51198">
    <property type="entry name" value="UVRD_HELICASE_ATP_BIND"/>
    <property type="match status" value="1"/>
</dbReference>
<reference evidence="13 14" key="1">
    <citation type="submission" date="2020-08" db="EMBL/GenBank/DDBJ databases">
        <title>Genomic Encyclopedia of Type Strains, Phase IV (KMG-IV): sequencing the most valuable type-strain genomes for metagenomic binning, comparative biology and taxonomic classification.</title>
        <authorList>
            <person name="Goeker M."/>
        </authorList>
    </citation>
    <scope>NUCLEOTIDE SEQUENCE [LARGE SCALE GENOMIC DNA]</scope>
    <source>
        <strain evidence="13 14">DSM 105137</strain>
    </source>
</reference>
<keyword evidence="1 10" id="KW-0547">Nucleotide-binding</keyword>
<evidence type="ECO:0000256" key="10">
    <source>
        <dbReference type="PROSITE-ProRule" id="PRU00560"/>
    </source>
</evidence>
<dbReference type="GO" id="GO:0004527">
    <property type="term" value="F:exonuclease activity"/>
    <property type="evidence" value="ECO:0007669"/>
    <property type="project" value="UniProtKB-KW"/>
</dbReference>
<evidence type="ECO:0000256" key="7">
    <source>
        <dbReference type="ARBA" id="ARBA00034808"/>
    </source>
</evidence>
<gene>
    <name evidence="13" type="ORF">GGR28_000433</name>
</gene>
<keyword evidence="4 10" id="KW-0067">ATP-binding</keyword>
<comment type="catalytic activity">
    <reaction evidence="6">
        <text>Couples ATP hydrolysis with the unwinding of duplex DNA by translocating in the 3'-5' direction.</text>
        <dbReference type="EC" id="5.6.2.4"/>
    </reaction>
</comment>
<feature type="binding site" evidence="10">
    <location>
        <begin position="10"/>
        <end position="17"/>
    </location>
    <ligand>
        <name>ATP</name>
        <dbReference type="ChEBI" id="CHEBI:30616"/>
    </ligand>
</feature>
<protein>
    <recommendedName>
        <fullName evidence="7">DNA 3'-5' helicase</fullName>
        <ecNumber evidence="7">5.6.2.4</ecNumber>
    </recommendedName>
    <alternativeName>
        <fullName evidence="8">DNA 3'-5' helicase II</fullName>
    </alternativeName>
</protein>
<comment type="caution">
    <text evidence="13">The sequence shown here is derived from an EMBL/GenBank/DDBJ whole genome shotgun (WGS) entry which is preliminary data.</text>
</comment>
<proteinExistence type="predicted"/>
<evidence type="ECO:0000256" key="6">
    <source>
        <dbReference type="ARBA" id="ARBA00034617"/>
    </source>
</evidence>
<evidence type="ECO:0000256" key="5">
    <source>
        <dbReference type="ARBA" id="ARBA00023235"/>
    </source>
</evidence>
<dbReference type="RefSeq" id="WP_183494070.1">
    <property type="nucleotide sequence ID" value="NZ_JACIFF010000001.1"/>
</dbReference>
<evidence type="ECO:0000256" key="8">
    <source>
        <dbReference type="ARBA" id="ARBA00034923"/>
    </source>
</evidence>
<dbReference type="PANTHER" id="PTHR11070:SF2">
    <property type="entry name" value="ATP-DEPENDENT DNA HELICASE SRS2"/>
    <property type="match status" value="1"/>
</dbReference>
<evidence type="ECO:0000256" key="2">
    <source>
        <dbReference type="ARBA" id="ARBA00022801"/>
    </source>
</evidence>
<evidence type="ECO:0000256" key="4">
    <source>
        <dbReference type="ARBA" id="ARBA00022840"/>
    </source>
</evidence>
<dbReference type="AlphaFoldDB" id="A0A840E257"/>
<dbReference type="InterPro" id="IPR027417">
    <property type="entry name" value="P-loop_NTPase"/>
</dbReference>
<dbReference type="Gene3D" id="1.10.486.10">
    <property type="entry name" value="PCRA, domain 4"/>
    <property type="match status" value="1"/>
</dbReference>
<dbReference type="Gene3D" id="3.40.50.300">
    <property type="entry name" value="P-loop containing nucleotide triphosphate hydrolases"/>
    <property type="match status" value="4"/>
</dbReference>
<evidence type="ECO:0000256" key="1">
    <source>
        <dbReference type="ARBA" id="ARBA00022741"/>
    </source>
</evidence>
<evidence type="ECO:0000313" key="13">
    <source>
        <dbReference type="EMBL" id="MBB4077832.1"/>
    </source>
</evidence>
<comment type="catalytic activity">
    <reaction evidence="9">
        <text>ATP + H2O = ADP + phosphate + H(+)</text>
        <dbReference type="Rhea" id="RHEA:13065"/>
        <dbReference type="ChEBI" id="CHEBI:15377"/>
        <dbReference type="ChEBI" id="CHEBI:15378"/>
        <dbReference type="ChEBI" id="CHEBI:30616"/>
        <dbReference type="ChEBI" id="CHEBI:43474"/>
        <dbReference type="ChEBI" id="CHEBI:456216"/>
        <dbReference type="EC" id="5.6.2.4"/>
    </reaction>
</comment>
<dbReference type="EMBL" id="JACIFF010000001">
    <property type="protein sequence ID" value="MBB4077832.1"/>
    <property type="molecule type" value="Genomic_DNA"/>
</dbReference>
<dbReference type="GO" id="GO:0000725">
    <property type="term" value="P:recombinational repair"/>
    <property type="evidence" value="ECO:0007669"/>
    <property type="project" value="TreeGrafter"/>
</dbReference>
<evidence type="ECO:0000256" key="3">
    <source>
        <dbReference type="ARBA" id="ARBA00022806"/>
    </source>
</evidence>
<feature type="domain" description="UvrD-like helicase C-terminal" evidence="12">
    <location>
        <begin position="411"/>
        <end position="712"/>
    </location>
</feature>
<dbReference type="PANTHER" id="PTHR11070">
    <property type="entry name" value="UVRD / RECB / PCRA DNA HELICASE FAMILY MEMBER"/>
    <property type="match status" value="1"/>
</dbReference>
<dbReference type="EC" id="5.6.2.4" evidence="7"/>
<keyword evidence="14" id="KW-1185">Reference proteome</keyword>
<evidence type="ECO:0000259" key="12">
    <source>
        <dbReference type="PROSITE" id="PS51217"/>
    </source>
</evidence>
<feature type="domain" description="UvrD-like helicase ATP-binding" evidence="11">
    <location>
        <begin position="1"/>
        <end position="410"/>
    </location>
</feature>
<dbReference type="Pfam" id="PF00580">
    <property type="entry name" value="UvrD-helicase"/>
    <property type="match status" value="1"/>
</dbReference>
<accession>A0A840E257</accession>
<dbReference type="InterPro" id="IPR014017">
    <property type="entry name" value="DNA_helicase_UvrD-like_C"/>
</dbReference>
<keyword evidence="13" id="KW-0540">Nuclease</keyword>
<dbReference type="InterPro" id="IPR000212">
    <property type="entry name" value="DNA_helicase_UvrD/REP"/>
</dbReference>
<evidence type="ECO:0000313" key="14">
    <source>
        <dbReference type="Proteomes" id="UP000576209"/>
    </source>
</evidence>
<evidence type="ECO:0000259" key="11">
    <source>
        <dbReference type="PROSITE" id="PS51198"/>
    </source>
</evidence>
<keyword evidence="3 10" id="KW-0347">Helicase</keyword>
<keyword evidence="13" id="KW-0269">Exonuclease</keyword>
<dbReference type="PROSITE" id="PS51217">
    <property type="entry name" value="UVRD_HELICASE_CTER"/>
    <property type="match status" value="1"/>
</dbReference>
<dbReference type="GO" id="GO:0005829">
    <property type="term" value="C:cytosol"/>
    <property type="evidence" value="ECO:0007669"/>
    <property type="project" value="TreeGrafter"/>
</dbReference>
<evidence type="ECO:0000256" key="9">
    <source>
        <dbReference type="ARBA" id="ARBA00048988"/>
    </source>
</evidence>
<dbReference type="SUPFAM" id="SSF52540">
    <property type="entry name" value="P-loop containing nucleoside triphosphate hydrolases"/>
    <property type="match status" value="1"/>
</dbReference>
<dbReference type="GO" id="GO:0005524">
    <property type="term" value="F:ATP binding"/>
    <property type="evidence" value="ECO:0007669"/>
    <property type="project" value="UniProtKB-UniRule"/>
</dbReference>
<dbReference type="Pfam" id="PF13361">
    <property type="entry name" value="UvrD_C"/>
    <property type="match status" value="1"/>
</dbReference>